<feature type="transmembrane region" description="Helical" evidence="2">
    <location>
        <begin position="73"/>
        <end position="94"/>
    </location>
</feature>
<keyword evidence="5" id="KW-1185">Reference proteome</keyword>
<keyword evidence="2" id="KW-0472">Membrane</keyword>
<evidence type="ECO:0000256" key="2">
    <source>
        <dbReference type="SAM" id="Phobius"/>
    </source>
</evidence>
<dbReference type="Proteomes" id="UP001597214">
    <property type="component" value="Unassembled WGS sequence"/>
</dbReference>
<evidence type="ECO:0000259" key="3">
    <source>
        <dbReference type="PROSITE" id="PS51201"/>
    </source>
</evidence>
<comment type="caution">
    <text evidence="4">The sequence shown here is derived from an EMBL/GenBank/DDBJ whole genome shotgun (WGS) entry which is preliminary data.</text>
</comment>
<dbReference type="Gene3D" id="3.40.50.720">
    <property type="entry name" value="NAD(P)-binding Rossmann-like Domain"/>
    <property type="match status" value="1"/>
</dbReference>
<feature type="transmembrane region" description="Helical" evidence="2">
    <location>
        <begin position="20"/>
        <end position="37"/>
    </location>
</feature>
<proteinExistence type="predicted"/>
<feature type="domain" description="RCK N-terminal" evidence="3">
    <location>
        <begin position="114"/>
        <end position="239"/>
    </location>
</feature>
<dbReference type="InterPro" id="IPR050721">
    <property type="entry name" value="Trk_Ktr_HKT_K-transport"/>
</dbReference>
<keyword evidence="2" id="KW-1133">Transmembrane helix</keyword>
<evidence type="ECO:0000313" key="5">
    <source>
        <dbReference type="Proteomes" id="UP001597214"/>
    </source>
</evidence>
<reference evidence="5" key="1">
    <citation type="journal article" date="2019" name="Int. J. Syst. Evol. Microbiol.">
        <title>The Global Catalogue of Microorganisms (GCM) 10K type strain sequencing project: providing services to taxonomists for standard genome sequencing and annotation.</title>
        <authorList>
            <consortium name="The Broad Institute Genomics Platform"/>
            <consortium name="The Broad Institute Genome Sequencing Center for Infectious Disease"/>
            <person name="Wu L."/>
            <person name="Ma J."/>
        </authorList>
    </citation>
    <scope>NUCLEOTIDE SEQUENCE [LARGE SCALE GENOMIC DNA]</scope>
    <source>
        <strain evidence="5">CCUG 49339</strain>
    </source>
</reference>
<dbReference type="EMBL" id="JBHUEM010000054">
    <property type="protein sequence ID" value="MFD1739279.1"/>
    <property type="molecule type" value="Genomic_DNA"/>
</dbReference>
<dbReference type="SUPFAM" id="SSF81324">
    <property type="entry name" value="Voltage-gated potassium channels"/>
    <property type="match status" value="1"/>
</dbReference>
<gene>
    <name evidence="4" type="ORF">ACFSCX_22620</name>
</gene>
<organism evidence="4 5">
    <name type="scientific">Bacillus salitolerans</name>
    <dbReference type="NCBI Taxonomy" id="1437434"/>
    <lineage>
        <taxon>Bacteria</taxon>
        <taxon>Bacillati</taxon>
        <taxon>Bacillota</taxon>
        <taxon>Bacilli</taxon>
        <taxon>Bacillales</taxon>
        <taxon>Bacillaceae</taxon>
        <taxon>Bacillus</taxon>
    </lineage>
</organism>
<evidence type="ECO:0000256" key="1">
    <source>
        <dbReference type="ARBA" id="ARBA00004651"/>
    </source>
</evidence>
<dbReference type="RefSeq" id="WP_377930509.1">
    <property type="nucleotide sequence ID" value="NZ_JBHUEM010000054.1"/>
</dbReference>
<comment type="subcellular location">
    <subcellularLocation>
        <location evidence="1">Cell membrane</location>
        <topology evidence="1">Multi-pass membrane protein</topology>
    </subcellularLocation>
</comment>
<dbReference type="Pfam" id="PF22614">
    <property type="entry name" value="Slo-like_RCK"/>
    <property type="match status" value="1"/>
</dbReference>
<dbReference type="PANTHER" id="PTHR43833">
    <property type="entry name" value="POTASSIUM CHANNEL PROTEIN 2-RELATED-RELATED"/>
    <property type="match status" value="1"/>
</dbReference>
<name>A0ABW4LVS3_9BACI</name>
<dbReference type="PANTHER" id="PTHR43833:SF9">
    <property type="entry name" value="POTASSIUM CHANNEL PROTEIN YUGO-RELATED"/>
    <property type="match status" value="1"/>
</dbReference>
<keyword evidence="2" id="KW-0812">Transmembrane</keyword>
<dbReference type="Pfam" id="PF07885">
    <property type="entry name" value="Ion_trans_2"/>
    <property type="match status" value="1"/>
</dbReference>
<dbReference type="Gene3D" id="1.10.287.70">
    <property type="match status" value="1"/>
</dbReference>
<dbReference type="InterPro" id="IPR013099">
    <property type="entry name" value="K_chnl_dom"/>
</dbReference>
<evidence type="ECO:0000313" key="4">
    <source>
        <dbReference type="EMBL" id="MFD1739279.1"/>
    </source>
</evidence>
<dbReference type="InterPro" id="IPR003148">
    <property type="entry name" value="RCK_N"/>
</dbReference>
<dbReference type="PROSITE" id="PS51201">
    <property type="entry name" value="RCK_N"/>
    <property type="match status" value="1"/>
</dbReference>
<dbReference type="InterPro" id="IPR036291">
    <property type="entry name" value="NAD(P)-bd_dom_sf"/>
</dbReference>
<dbReference type="SUPFAM" id="SSF51735">
    <property type="entry name" value="NAD(P)-binding Rossmann-fold domains"/>
    <property type="match status" value="1"/>
</dbReference>
<sequence>MLFLRKLFLKAVKLNNWVLFWASVSFIFFSTYVIHYLEPETFPTPFIALWWVMTTVTTVGYGDYSPLTIEGRIFAIFLYLIGIGLIGLVIGKVVDFFSEFRRKREEGRMTYKGEGHIVIIGWSPKAKYAVQEIVESNINIDIVIIDQLDKAPLLLERVHYVKGQATQNETLEKANVLKAKAVLIFADDTIKDDELTDGKTLLIASSIEQFGAHVHTTVEIMNEHHIKNFQHIKVDDFLMSHETISHLAVRSATSKGITKIFSQLISRRYGDDLFQIKAKPEWKTYREAFDDLLKEGATLISDQTNLNINRRLDESIAADSVLYIICDKETYDRISAS</sequence>
<feature type="transmembrane region" description="Helical" evidence="2">
    <location>
        <begin position="44"/>
        <end position="61"/>
    </location>
</feature>
<dbReference type="PRINTS" id="PR00169">
    <property type="entry name" value="KCHANNEL"/>
</dbReference>
<protein>
    <submittedName>
        <fullName evidence="4">Ion channel</fullName>
    </submittedName>
</protein>
<accession>A0ABW4LVS3</accession>